<feature type="compositionally biased region" description="Basic and acidic residues" evidence="1">
    <location>
        <begin position="259"/>
        <end position="275"/>
    </location>
</feature>
<dbReference type="EMBL" id="OU963870">
    <property type="protein sequence ID" value="CAH0395473.1"/>
    <property type="molecule type" value="Genomic_DNA"/>
</dbReference>
<feature type="region of interest" description="Disordered" evidence="1">
    <location>
        <begin position="23"/>
        <end position="81"/>
    </location>
</feature>
<name>A0A9P0ANY9_BEMTA</name>
<evidence type="ECO:0000313" key="3">
    <source>
        <dbReference type="Proteomes" id="UP001152759"/>
    </source>
</evidence>
<feature type="region of interest" description="Disordered" evidence="1">
    <location>
        <begin position="235"/>
        <end position="294"/>
    </location>
</feature>
<feature type="compositionally biased region" description="Polar residues" evidence="1">
    <location>
        <begin position="238"/>
        <end position="250"/>
    </location>
</feature>
<feature type="compositionally biased region" description="Polar residues" evidence="1">
    <location>
        <begin position="30"/>
        <end position="42"/>
    </location>
</feature>
<feature type="compositionally biased region" description="Low complexity" evidence="1">
    <location>
        <begin position="68"/>
        <end position="79"/>
    </location>
</feature>
<accession>A0A9P0ANY9</accession>
<dbReference type="AlphaFoldDB" id="A0A9P0ANY9"/>
<proteinExistence type="predicted"/>
<keyword evidence="3" id="KW-1185">Reference proteome</keyword>
<evidence type="ECO:0000256" key="1">
    <source>
        <dbReference type="SAM" id="MobiDB-lite"/>
    </source>
</evidence>
<dbReference type="Proteomes" id="UP001152759">
    <property type="component" value="Chromosome 9"/>
</dbReference>
<feature type="compositionally biased region" description="Polar residues" evidence="1">
    <location>
        <begin position="51"/>
        <end position="67"/>
    </location>
</feature>
<organism evidence="2 3">
    <name type="scientific">Bemisia tabaci</name>
    <name type="common">Sweetpotato whitefly</name>
    <name type="synonym">Aleurodes tabaci</name>
    <dbReference type="NCBI Taxonomy" id="7038"/>
    <lineage>
        <taxon>Eukaryota</taxon>
        <taxon>Metazoa</taxon>
        <taxon>Ecdysozoa</taxon>
        <taxon>Arthropoda</taxon>
        <taxon>Hexapoda</taxon>
        <taxon>Insecta</taxon>
        <taxon>Pterygota</taxon>
        <taxon>Neoptera</taxon>
        <taxon>Paraneoptera</taxon>
        <taxon>Hemiptera</taxon>
        <taxon>Sternorrhyncha</taxon>
        <taxon>Aleyrodoidea</taxon>
        <taxon>Aleyrodidae</taxon>
        <taxon>Aleyrodinae</taxon>
        <taxon>Bemisia</taxon>
    </lineage>
</organism>
<protein>
    <submittedName>
        <fullName evidence="2">Uncharacterized protein</fullName>
    </submittedName>
</protein>
<gene>
    <name evidence="2" type="ORF">BEMITA_LOCUS13654</name>
</gene>
<reference evidence="2" key="1">
    <citation type="submission" date="2021-12" db="EMBL/GenBank/DDBJ databases">
        <authorList>
            <person name="King R."/>
        </authorList>
    </citation>
    <scope>NUCLEOTIDE SEQUENCE</scope>
</reference>
<evidence type="ECO:0000313" key="2">
    <source>
        <dbReference type="EMBL" id="CAH0395473.1"/>
    </source>
</evidence>
<sequence length="294" mass="33634">MENNNNRIIYQMKQLIDNYISTEEARQESPRIQPQSTSSISTLDRPAPQIQGRSQPPDSRSQTIYMPSSSGSRRQNNSSINAVVDAKFEPYKTDFRAKKRKSSKAAKPAEFKISKVILLPVPSCYTLNKSQRNFIASCKLYRDNVEFTRNDSQTDIRSKLIKRFEPHLKNMDFSILKAEGDMLVEPILGMDDKLDGENIADIFLKQRKKVMYLQPSSSLKIETKLENPFITEEIIDSPISTPERNPSGEQSPFFDDFYDDHTYTFSTREETREPENSTVIPDENSDPNISAVGN</sequence>